<keyword evidence="2" id="KW-1185">Reference proteome</keyword>
<evidence type="ECO:0000313" key="1">
    <source>
        <dbReference type="EMBL" id="GFY74187.1"/>
    </source>
</evidence>
<feature type="non-terminal residue" evidence="1">
    <location>
        <position position="1"/>
    </location>
</feature>
<dbReference type="AlphaFoldDB" id="A0A8X6YLK2"/>
<gene>
    <name evidence="1" type="ORF">TNIN_385253</name>
</gene>
<dbReference type="EMBL" id="BMAV01020586">
    <property type="protein sequence ID" value="GFY74187.1"/>
    <property type="molecule type" value="Genomic_DNA"/>
</dbReference>
<proteinExistence type="predicted"/>
<organism evidence="1 2">
    <name type="scientific">Trichonephila inaurata madagascariensis</name>
    <dbReference type="NCBI Taxonomy" id="2747483"/>
    <lineage>
        <taxon>Eukaryota</taxon>
        <taxon>Metazoa</taxon>
        <taxon>Ecdysozoa</taxon>
        <taxon>Arthropoda</taxon>
        <taxon>Chelicerata</taxon>
        <taxon>Arachnida</taxon>
        <taxon>Araneae</taxon>
        <taxon>Araneomorphae</taxon>
        <taxon>Entelegynae</taxon>
        <taxon>Araneoidea</taxon>
        <taxon>Nephilidae</taxon>
        <taxon>Trichonephila</taxon>
        <taxon>Trichonephila inaurata</taxon>
    </lineage>
</organism>
<dbReference type="Proteomes" id="UP000886998">
    <property type="component" value="Unassembled WGS sequence"/>
</dbReference>
<accession>A0A8X6YLK2</accession>
<sequence length="82" mass="9314">NYLNKIKGLRGKTGQIAASFSFSASGNCRKRRIPLQHKHNQRYNTFENSMYLLTCILQDFRLPGNNKESADCQGHPNTVNSI</sequence>
<protein>
    <submittedName>
        <fullName evidence="1">Uncharacterized protein</fullName>
    </submittedName>
</protein>
<evidence type="ECO:0000313" key="2">
    <source>
        <dbReference type="Proteomes" id="UP000886998"/>
    </source>
</evidence>
<comment type="caution">
    <text evidence="1">The sequence shown here is derived from an EMBL/GenBank/DDBJ whole genome shotgun (WGS) entry which is preliminary data.</text>
</comment>
<reference evidence="1" key="1">
    <citation type="submission" date="2020-08" db="EMBL/GenBank/DDBJ databases">
        <title>Multicomponent nature underlies the extraordinary mechanical properties of spider dragline silk.</title>
        <authorList>
            <person name="Kono N."/>
            <person name="Nakamura H."/>
            <person name="Mori M."/>
            <person name="Yoshida Y."/>
            <person name="Ohtoshi R."/>
            <person name="Malay A.D."/>
            <person name="Moran D.A.P."/>
            <person name="Tomita M."/>
            <person name="Numata K."/>
            <person name="Arakawa K."/>
        </authorList>
    </citation>
    <scope>NUCLEOTIDE SEQUENCE</scope>
</reference>
<name>A0A8X6YLK2_9ARAC</name>